<feature type="domain" description="Glycosyl-hydrolase 97 N-terminal" evidence="7">
    <location>
        <begin position="24"/>
        <end position="262"/>
    </location>
</feature>
<dbReference type="InterPro" id="IPR013785">
    <property type="entry name" value="Aldolase_TIM"/>
</dbReference>
<keyword evidence="10" id="KW-1185">Reference proteome</keyword>
<keyword evidence="5" id="KW-0326">Glycosidase</keyword>
<comment type="subunit">
    <text evidence="2">Monomer.</text>
</comment>
<gene>
    <name evidence="9" type="ORF">HMPREF9450_01216</name>
</gene>
<dbReference type="PANTHER" id="PTHR35803:SF2">
    <property type="entry name" value="RETAINING ALPHA-GALACTOSIDASE"/>
    <property type="match status" value="1"/>
</dbReference>
<comment type="cofactor">
    <cofactor evidence="1">
        <name>Ca(2+)</name>
        <dbReference type="ChEBI" id="CHEBI:29108"/>
    </cofactor>
</comment>
<dbReference type="InterPro" id="IPR017853">
    <property type="entry name" value="GH"/>
</dbReference>
<evidence type="ECO:0000256" key="5">
    <source>
        <dbReference type="ARBA" id="ARBA00023295"/>
    </source>
</evidence>
<dbReference type="PANTHER" id="PTHR35803">
    <property type="entry name" value="GLUCAN 1,4-ALPHA-GLUCOSIDASE SUSB-RELATED"/>
    <property type="match status" value="1"/>
</dbReference>
<dbReference type="eggNOG" id="COG1082">
    <property type="taxonomic scope" value="Bacteria"/>
</dbReference>
<evidence type="ECO:0000259" key="6">
    <source>
        <dbReference type="Pfam" id="PF10566"/>
    </source>
</evidence>
<evidence type="ECO:0000256" key="2">
    <source>
        <dbReference type="ARBA" id="ARBA00011245"/>
    </source>
</evidence>
<evidence type="ECO:0000313" key="9">
    <source>
        <dbReference type="EMBL" id="EHB92351.1"/>
    </source>
</evidence>
<dbReference type="Proteomes" id="UP000006008">
    <property type="component" value="Unassembled WGS sequence"/>
</dbReference>
<evidence type="ECO:0000313" key="10">
    <source>
        <dbReference type="Proteomes" id="UP000006008"/>
    </source>
</evidence>
<name>G5H8F6_9BACT</name>
<dbReference type="Pfam" id="PF14508">
    <property type="entry name" value="GH97_N"/>
    <property type="match status" value="1"/>
</dbReference>
<evidence type="ECO:0008006" key="11">
    <source>
        <dbReference type="Google" id="ProtNLM"/>
    </source>
</evidence>
<evidence type="ECO:0000259" key="7">
    <source>
        <dbReference type="Pfam" id="PF14508"/>
    </source>
</evidence>
<dbReference type="Gene3D" id="2.60.40.1180">
    <property type="entry name" value="Golgi alpha-mannosidase II"/>
    <property type="match status" value="1"/>
</dbReference>
<dbReference type="InterPro" id="IPR029486">
    <property type="entry name" value="GH97_N"/>
</dbReference>
<evidence type="ECO:0000256" key="1">
    <source>
        <dbReference type="ARBA" id="ARBA00001913"/>
    </source>
</evidence>
<dbReference type="Pfam" id="PF14509">
    <property type="entry name" value="GH97_C"/>
    <property type="match status" value="1"/>
</dbReference>
<dbReference type="PATRIC" id="fig|742725.3.peg.1290"/>
<keyword evidence="4" id="KW-0106">Calcium</keyword>
<evidence type="ECO:0000256" key="4">
    <source>
        <dbReference type="ARBA" id="ARBA00022837"/>
    </source>
</evidence>
<sequence length="628" mass="68479">MCYALLWGVFLISCGQPGGKDQRVVSPDGTVAMQVYVADGHLGYTVAEEGTVVLDSSVLQWSVDSTLLGSAVSKIERLATRRVQDSFPVCGIHDCSRVDYTSTGFRIAGTRDFFVDVRVYNDGVAFRYRIAPGEGEYVLNDSTTFTLPQGVITWGQDNVSYYENENVERLVDTLPVGLTFGPPLTVKYQPQGLYASITEGGLTDFAGMGLEVTPNCRTLRAKLAGETRLACGADGELTTPWRIVLIGDLNTLVNSGIIGDVSAAPDPGLFPLSVRGCGEGNGCGADWVRPGRALWSWLADNGPVSFDNMKRFSKWAGELGFEYNLVDAGWSNWKGQGRDSWDMIRELVDYSAPLGVKIWVWKAYPDDRGVDGIQTPERLQAFLKKCRETGVAGVKIDYFYDESQQVVRFYEDALKEAAKYQLMVDFHGADKPTGLNRTFPNELTREGIRGLEIRGPWATHNTILPFTRYLAGPADFTPVTFSPKRLSETSWCHQVATAVIFTSPFLCYGVDPEQLLANPACDMVKSIPAVWDETIVLPGSEIGQMALFARRKGDVWFVAGICNSAAGAQAAVDLTFLGDGGYRCDMLSDDPASQQALKQHTSETTRAGGLSVGLNVGGGFVARLTPVK</sequence>
<dbReference type="InterPro" id="IPR029483">
    <property type="entry name" value="GH97_C"/>
</dbReference>
<dbReference type="InterPro" id="IPR052720">
    <property type="entry name" value="Glycosyl_hydrolase_97"/>
</dbReference>
<evidence type="ECO:0000256" key="3">
    <source>
        <dbReference type="ARBA" id="ARBA00022801"/>
    </source>
</evidence>
<dbReference type="HOGENOM" id="CLU_011166_2_0_10"/>
<dbReference type="Gene3D" id="3.20.20.70">
    <property type="entry name" value="Aldolase class I"/>
    <property type="match status" value="1"/>
</dbReference>
<protein>
    <recommendedName>
        <fullName evidence="11">Alpha-glucosidase</fullName>
    </recommendedName>
</protein>
<proteinExistence type="predicted"/>
<organism evidence="9 10">
    <name type="scientific">Alistipes indistinctus YIT 12060</name>
    <dbReference type="NCBI Taxonomy" id="742725"/>
    <lineage>
        <taxon>Bacteria</taxon>
        <taxon>Pseudomonadati</taxon>
        <taxon>Bacteroidota</taxon>
        <taxon>Bacteroidia</taxon>
        <taxon>Bacteroidales</taxon>
        <taxon>Rikenellaceae</taxon>
        <taxon>Alistipes</taxon>
    </lineage>
</organism>
<feature type="domain" description="Glycosyl-hydrolase 97 catalytic" evidence="6">
    <location>
        <begin position="305"/>
        <end position="448"/>
    </location>
</feature>
<dbReference type="Pfam" id="PF10566">
    <property type="entry name" value="Glyco_hydro_97"/>
    <property type="match status" value="1"/>
</dbReference>
<dbReference type="InterPro" id="IPR013780">
    <property type="entry name" value="Glyco_hydro_b"/>
</dbReference>
<dbReference type="AlphaFoldDB" id="G5H8F6"/>
<accession>G5H8F6</accession>
<dbReference type="GO" id="GO:0030246">
    <property type="term" value="F:carbohydrate binding"/>
    <property type="evidence" value="ECO:0007669"/>
    <property type="project" value="InterPro"/>
</dbReference>
<dbReference type="InterPro" id="IPR014718">
    <property type="entry name" value="GH-type_carb-bd"/>
</dbReference>
<dbReference type="InterPro" id="IPR019563">
    <property type="entry name" value="GH97_catalytic"/>
</dbReference>
<feature type="domain" description="Glycosyl-hydrolase 97 C-terminal oligomerisation" evidence="8">
    <location>
        <begin position="530"/>
        <end position="624"/>
    </location>
</feature>
<keyword evidence="3" id="KW-0378">Hydrolase</keyword>
<dbReference type="GO" id="GO:0016798">
    <property type="term" value="F:hydrolase activity, acting on glycosyl bonds"/>
    <property type="evidence" value="ECO:0007669"/>
    <property type="project" value="UniProtKB-KW"/>
</dbReference>
<dbReference type="SUPFAM" id="SSF51445">
    <property type="entry name" value="(Trans)glycosidases"/>
    <property type="match status" value="1"/>
</dbReference>
<reference evidence="9 10" key="1">
    <citation type="submission" date="2011-08" db="EMBL/GenBank/DDBJ databases">
        <title>The Genome Sequence of Alistipes indistinctus YIT 12060.</title>
        <authorList>
            <consortium name="The Broad Institute Genome Sequencing Platform"/>
            <person name="Earl A."/>
            <person name="Ward D."/>
            <person name="Feldgarden M."/>
            <person name="Gevers D."/>
            <person name="Morotomi M."/>
            <person name="Young S.K."/>
            <person name="Zeng Q."/>
            <person name="Gargeya S."/>
            <person name="Fitzgerald M."/>
            <person name="Haas B."/>
            <person name="Abouelleil A."/>
            <person name="Alvarado L."/>
            <person name="Arachchi H.M."/>
            <person name="Berlin A."/>
            <person name="Brown A."/>
            <person name="Chapman S.B."/>
            <person name="Chen Z."/>
            <person name="Dunbar C."/>
            <person name="Freedman E."/>
            <person name="Gearin G."/>
            <person name="Gellesch M."/>
            <person name="Goldberg J."/>
            <person name="Griggs A."/>
            <person name="Gujja S."/>
            <person name="Heiman D."/>
            <person name="Howarth C."/>
            <person name="Larson L."/>
            <person name="Lui A."/>
            <person name="MacDonald P.J.P."/>
            <person name="Montmayeur A."/>
            <person name="Murphy C."/>
            <person name="Neiman D."/>
            <person name="Pearson M."/>
            <person name="Priest M."/>
            <person name="Roberts A."/>
            <person name="Saif S."/>
            <person name="Shea T."/>
            <person name="Shenoy N."/>
            <person name="Sisk P."/>
            <person name="Stolte C."/>
            <person name="Sykes S."/>
            <person name="Wortman J."/>
            <person name="Nusbaum C."/>
            <person name="Birren B."/>
        </authorList>
    </citation>
    <scope>NUCLEOTIDE SEQUENCE [LARGE SCALE GENOMIC DNA]</scope>
    <source>
        <strain evidence="9 10">YIT 12060</strain>
    </source>
</reference>
<dbReference type="EMBL" id="ADLD01000011">
    <property type="protein sequence ID" value="EHB92351.1"/>
    <property type="molecule type" value="Genomic_DNA"/>
</dbReference>
<evidence type="ECO:0000259" key="8">
    <source>
        <dbReference type="Pfam" id="PF14509"/>
    </source>
</evidence>
<dbReference type="Gene3D" id="2.70.98.10">
    <property type="match status" value="1"/>
</dbReference>
<comment type="caution">
    <text evidence="9">The sequence shown here is derived from an EMBL/GenBank/DDBJ whole genome shotgun (WGS) entry which is preliminary data.</text>
</comment>
<dbReference type="STRING" id="742725.HMPREF9450_01216"/>